<protein>
    <submittedName>
        <fullName evidence="2">Uncharacterized protein</fullName>
    </submittedName>
</protein>
<keyword evidence="1" id="KW-0812">Transmembrane</keyword>
<sequence>MSKVVIYGVIVISAILLVALLLIVGPILNKQEYKKERIGFNIITGLFSLILAGIFIFTLLK</sequence>
<dbReference type="STRING" id="1121326.CLMAG_28000"/>
<gene>
    <name evidence="2" type="ORF">CLMAG_28000</name>
</gene>
<keyword evidence="1" id="KW-0472">Membrane</keyword>
<dbReference type="Proteomes" id="UP000076603">
    <property type="component" value="Unassembled WGS sequence"/>
</dbReference>
<proteinExistence type="predicted"/>
<evidence type="ECO:0000313" key="2">
    <source>
        <dbReference type="EMBL" id="KZL92986.1"/>
    </source>
</evidence>
<dbReference type="RefSeq" id="WP_066622892.1">
    <property type="nucleotide sequence ID" value="NZ_FQXL01000049.1"/>
</dbReference>
<dbReference type="AlphaFoldDB" id="A0A161XEW0"/>
<dbReference type="PATRIC" id="fig|1121326.3.peg.2814"/>
<evidence type="ECO:0000313" key="3">
    <source>
        <dbReference type="Proteomes" id="UP000076603"/>
    </source>
</evidence>
<comment type="caution">
    <text evidence="2">The sequence shown here is derived from an EMBL/GenBank/DDBJ whole genome shotgun (WGS) entry which is preliminary data.</text>
</comment>
<evidence type="ECO:0000256" key="1">
    <source>
        <dbReference type="SAM" id="Phobius"/>
    </source>
</evidence>
<name>A0A161XEW0_9CLOT</name>
<organism evidence="2 3">
    <name type="scientific">Clostridium magnum DSM 2767</name>
    <dbReference type="NCBI Taxonomy" id="1121326"/>
    <lineage>
        <taxon>Bacteria</taxon>
        <taxon>Bacillati</taxon>
        <taxon>Bacillota</taxon>
        <taxon>Clostridia</taxon>
        <taxon>Eubacteriales</taxon>
        <taxon>Clostridiaceae</taxon>
        <taxon>Clostridium</taxon>
    </lineage>
</organism>
<reference evidence="2 3" key="1">
    <citation type="submission" date="2016-04" db="EMBL/GenBank/DDBJ databases">
        <title>Genome sequence of Clostridium magnum DSM 2767.</title>
        <authorList>
            <person name="Poehlein A."/>
            <person name="Uhlig R."/>
            <person name="Fischer R."/>
            <person name="Bahl H."/>
            <person name="Daniel R."/>
        </authorList>
    </citation>
    <scope>NUCLEOTIDE SEQUENCE [LARGE SCALE GENOMIC DNA]</scope>
    <source>
        <strain evidence="2 3">DSM 2767</strain>
    </source>
</reference>
<keyword evidence="1" id="KW-1133">Transmembrane helix</keyword>
<dbReference type="EMBL" id="LWAE01000002">
    <property type="protein sequence ID" value="KZL92986.1"/>
    <property type="molecule type" value="Genomic_DNA"/>
</dbReference>
<feature type="transmembrane region" description="Helical" evidence="1">
    <location>
        <begin position="6"/>
        <end position="28"/>
    </location>
</feature>
<feature type="transmembrane region" description="Helical" evidence="1">
    <location>
        <begin position="40"/>
        <end position="60"/>
    </location>
</feature>
<accession>A0A161XEW0</accession>
<keyword evidence="3" id="KW-1185">Reference proteome</keyword>